<dbReference type="Gene3D" id="3.40.50.2000">
    <property type="entry name" value="Glycogen Phosphorylase B"/>
    <property type="match status" value="1"/>
</dbReference>
<dbReference type="InterPro" id="IPR028098">
    <property type="entry name" value="Glyco_trans_4-like_N"/>
</dbReference>
<dbReference type="SUPFAM" id="SSF53756">
    <property type="entry name" value="UDP-Glycosyltransferase/glycogen phosphorylase"/>
    <property type="match status" value="1"/>
</dbReference>
<proteinExistence type="predicted"/>
<name>X1FRB6_9ZZZZ</name>
<protein>
    <recommendedName>
        <fullName evidence="1">Glycosyltransferase subfamily 4-like N-terminal domain-containing protein</fullName>
    </recommendedName>
</protein>
<reference evidence="2" key="1">
    <citation type="journal article" date="2014" name="Front. Microbiol.">
        <title>High frequency of phylogenetically diverse reductive dehalogenase-homologous genes in deep subseafloor sedimentary metagenomes.</title>
        <authorList>
            <person name="Kawai M."/>
            <person name="Futagami T."/>
            <person name="Toyoda A."/>
            <person name="Takaki Y."/>
            <person name="Nishi S."/>
            <person name="Hori S."/>
            <person name="Arai W."/>
            <person name="Tsubouchi T."/>
            <person name="Morono Y."/>
            <person name="Uchiyama I."/>
            <person name="Ito T."/>
            <person name="Fujiyama A."/>
            <person name="Inagaki F."/>
            <person name="Takami H."/>
        </authorList>
    </citation>
    <scope>NUCLEOTIDE SEQUENCE</scope>
    <source>
        <strain evidence="2">Expedition CK06-06</strain>
    </source>
</reference>
<evidence type="ECO:0000313" key="2">
    <source>
        <dbReference type="EMBL" id="GAH47507.1"/>
    </source>
</evidence>
<dbReference type="AlphaFoldDB" id="X1FRB6"/>
<feature type="domain" description="Glycosyltransferase subfamily 4-like N-terminal" evidence="1">
    <location>
        <begin position="16"/>
        <end position="192"/>
    </location>
</feature>
<organism evidence="2">
    <name type="scientific">marine sediment metagenome</name>
    <dbReference type="NCBI Taxonomy" id="412755"/>
    <lineage>
        <taxon>unclassified sequences</taxon>
        <taxon>metagenomes</taxon>
        <taxon>ecological metagenomes</taxon>
    </lineage>
</organism>
<dbReference type="Pfam" id="PF13439">
    <property type="entry name" value="Glyco_transf_4"/>
    <property type="match status" value="1"/>
</dbReference>
<comment type="caution">
    <text evidence="2">The sequence shown here is derived from an EMBL/GenBank/DDBJ whole genome shotgun (WGS) entry which is preliminary data.</text>
</comment>
<accession>X1FRB6</accession>
<gene>
    <name evidence="2" type="ORF">S03H2_38995</name>
</gene>
<evidence type="ECO:0000259" key="1">
    <source>
        <dbReference type="Pfam" id="PF13439"/>
    </source>
</evidence>
<sequence length="194" mass="22459">MNNKIKILFISHSSAMGGAERSLLLLLKNINTNYFVPIVVLPTSGPLKREIEYLNIKTYEVKSPWWMKGGERNVIRTISRFGYNIIQKVIALVRLYKIIKRKKIDVIYTNTIVNFSGAIISFITKKPHIWYIREIIPENPDLHFFLPHKMLFKFISRTSDIIISNSNATANQFRSSKSSEKLKVIYNAVDIGRI</sequence>
<dbReference type="EMBL" id="BARU01024076">
    <property type="protein sequence ID" value="GAH47507.1"/>
    <property type="molecule type" value="Genomic_DNA"/>
</dbReference>